<organism evidence="1">
    <name type="scientific">Daucus carota subsp. sativus</name>
    <name type="common">Carrot</name>
    <dbReference type="NCBI Taxonomy" id="79200"/>
    <lineage>
        <taxon>Eukaryota</taxon>
        <taxon>Viridiplantae</taxon>
        <taxon>Streptophyta</taxon>
        <taxon>Embryophyta</taxon>
        <taxon>Tracheophyta</taxon>
        <taxon>Spermatophyta</taxon>
        <taxon>Magnoliopsida</taxon>
        <taxon>eudicotyledons</taxon>
        <taxon>Gunneridae</taxon>
        <taxon>Pentapetalae</taxon>
        <taxon>asterids</taxon>
        <taxon>campanulids</taxon>
        <taxon>Apiales</taxon>
        <taxon>Apiaceae</taxon>
        <taxon>Apioideae</taxon>
        <taxon>Scandiceae</taxon>
        <taxon>Daucinae</taxon>
        <taxon>Daucus</taxon>
        <taxon>Daucus sect. Daucus</taxon>
    </lineage>
</organism>
<sequence length="155" mass="17344">MGLPQYTPLKRKRNSYGIDEPTLLPFLKPDDLFPSFFADPKRDLTTEGPARSSKAKENLYQGYSFNCNGLLSKDAVKVLDEGLVSKISDVFKQNKVNLDAQADLEMFARDVLHQVVNGTLDAFMNKSKVLGEDLLPKKFVLIDVEEVLTAMGLVF</sequence>
<proteinExistence type="predicted"/>
<protein>
    <submittedName>
        <fullName evidence="1">Uncharacterized protein</fullName>
    </submittedName>
</protein>
<evidence type="ECO:0000313" key="3">
    <source>
        <dbReference type="Proteomes" id="UP000077755"/>
    </source>
</evidence>
<dbReference type="AlphaFoldDB" id="A0A164SWT0"/>
<evidence type="ECO:0000313" key="1">
    <source>
        <dbReference type="EMBL" id="KZM86768.1"/>
    </source>
</evidence>
<gene>
    <name evidence="1" type="ORF">DCAR_023902</name>
    <name evidence="2" type="ORF">DCAR_0727419</name>
</gene>
<keyword evidence="3" id="KW-1185">Reference proteome</keyword>
<name>A0A164SWT0_DAUCS</name>
<dbReference type="Gramene" id="KZM86768">
    <property type="protein sequence ID" value="KZM86768"/>
    <property type="gene ID" value="DCAR_023902"/>
</dbReference>
<evidence type="ECO:0000313" key="2">
    <source>
        <dbReference type="EMBL" id="WOH07984.1"/>
    </source>
</evidence>
<dbReference type="EMBL" id="LNRQ01000007">
    <property type="protein sequence ID" value="KZM86768.1"/>
    <property type="molecule type" value="Genomic_DNA"/>
</dbReference>
<dbReference type="EMBL" id="CP093349">
    <property type="protein sequence ID" value="WOH07984.1"/>
    <property type="molecule type" value="Genomic_DNA"/>
</dbReference>
<accession>A0A164SWT0</accession>
<reference evidence="1" key="1">
    <citation type="journal article" date="2016" name="Nat. Genet.">
        <title>A high-quality carrot genome assembly provides new insights into carotenoid accumulation and asterid genome evolution.</title>
        <authorList>
            <person name="Iorizzo M."/>
            <person name="Ellison S."/>
            <person name="Senalik D."/>
            <person name="Zeng P."/>
            <person name="Satapoomin P."/>
            <person name="Huang J."/>
            <person name="Bowman M."/>
            <person name="Iovene M."/>
            <person name="Sanseverino W."/>
            <person name="Cavagnaro P."/>
            <person name="Yildiz M."/>
            <person name="Macko-Podgorni A."/>
            <person name="Moranska E."/>
            <person name="Grzebelus E."/>
            <person name="Grzebelus D."/>
            <person name="Ashrafi H."/>
            <person name="Zheng Z."/>
            <person name="Cheng S."/>
            <person name="Spooner D."/>
            <person name="Van Deynze A."/>
            <person name="Simon P."/>
        </authorList>
    </citation>
    <scope>NUCLEOTIDE SEQUENCE [LARGE SCALE GENOMIC DNA]</scope>
    <source>
        <tissue evidence="1">Leaf</tissue>
    </source>
</reference>
<dbReference type="Proteomes" id="UP000077755">
    <property type="component" value="Chromosome 7"/>
</dbReference>
<reference evidence="2" key="2">
    <citation type="submission" date="2022-03" db="EMBL/GenBank/DDBJ databases">
        <title>Draft title - Genomic analysis of global carrot germplasm unveils the trajectory of domestication and the origin of high carotenoid orange carrot.</title>
        <authorList>
            <person name="Iorizzo M."/>
            <person name="Ellison S."/>
            <person name="Senalik D."/>
            <person name="Macko-Podgorni A."/>
            <person name="Grzebelus D."/>
            <person name="Bostan H."/>
            <person name="Rolling W."/>
            <person name="Curaba J."/>
            <person name="Simon P."/>
        </authorList>
    </citation>
    <scope>NUCLEOTIDE SEQUENCE</scope>
    <source>
        <tissue evidence="2">Leaf</tissue>
    </source>
</reference>